<evidence type="ECO:0000313" key="3">
    <source>
        <dbReference type="EMBL" id="GAA3700231.1"/>
    </source>
</evidence>
<keyword evidence="2" id="KW-0812">Transmembrane</keyword>
<dbReference type="InterPro" id="IPR021235">
    <property type="entry name" value="DUF2637"/>
</dbReference>
<feature type="region of interest" description="Disordered" evidence="1">
    <location>
        <begin position="218"/>
        <end position="277"/>
    </location>
</feature>
<proteinExistence type="predicted"/>
<evidence type="ECO:0000313" key="4">
    <source>
        <dbReference type="Proteomes" id="UP001500752"/>
    </source>
</evidence>
<gene>
    <name evidence="3" type="ORF">GCM10023081_41200</name>
</gene>
<dbReference type="EMBL" id="BAABEO010000028">
    <property type="protein sequence ID" value="GAA3700231.1"/>
    <property type="molecule type" value="Genomic_DNA"/>
</dbReference>
<dbReference type="RefSeq" id="WP_345153842.1">
    <property type="nucleotide sequence ID" value="NZ_BAABEO010000028.1"/>
</dbReference>
<sequence>MSTKIPNEPHKAVLWTAVGATVVIAVGAFVLSFAALTDLAQRSGIEAHLAWIWPIIVDGMIVAATVAIVALNGHSARAMIYPWSLLFFGATVSTAANAVHAILTVDKMSSTIPPLVSALVAAMPPVVLLAITHLTVHMYQMRAAAAQQRAELEASAAAEVEAQNLYADGYDAGWLAAQAEIAAAQEAHTQDGLAQDEDADAGEPIDDVDAEFAAVLAESQTAQSQTTQSRTAGPARNQQVHDAPAGPEAEPASVDGPAPLYDEALQALPSEEEAKKA</sequence>
<keyword evidence="2" id="KW-1133">Transmembrane helix</keyword>
<feature type="transmembrane region" description="Helical" evidence="2">
    <location>
        <begin position="115"/>
        <end position="139"/>
    </location>
</feature>
<accession>A0ABP7D334</accession>
<feature type="transmembrane region" description="Helical" evidence="2">
    <location>
        <begin position="48"/>
        <end position="71"/>
    </location>
</feature>
<evidence type="ECO:0000256" key="2">
    <source>
        <dbReference type="SAM" id="Phobius"/>
    </source>
</evidence>
<reference evidence="4" key="1">
    <citation type="journal article" date="2019" name="Int. J. Syst. Evol. Microbiol.">
        <title>The Global Catalogue of Microorganisms (GCM) 10K type strain sequencing project: providing services to taxonomists for standard genome sequencing and annotation.</title>
        <authorList>
            <consortium name="The Broad Institute Genomics Platform"/>
            <consortium name="The Broad Institute Genome Sequencing Center for Infectious Disease"/>
            <person name="Wu L."/>
            <person name="Ma J."/>
        </authorList>
    </citation>
    <scope>NUCLEOTIDE SEQUENCE [LARGE SCALE GENOMIC DNA]</scope>
    <source>
        <strain evidence="4">JCM 30742</strain>
    </source>
</reference>
<keyword evidence="2" id="KW-0472">Membrane</keyword>
<dbReference type="Pfam" id="PF10935">
    <property type="entry name" value="DUF2637"/>
    <property type="match status" value="1"/>
</dbReference>
<dbReference type="Proteomes" id="UP001500752">
    <property type="component" value="Unassembled WGS sequence"/>
</dbReference>
<organism evidence="3 4">
    <name type="scientific">Arthrobacter ginkgonis</name>
    <dbReference type="NCBI Taxonomy" id="1630594"/>
    <lineage>
        <taxon>Bacteria</taxon>
        <taxon>Bacillati</taxon>
        <taxon>Actinomycetota</taxon>
        <taxon>Actinomycetes</taxon>
        <taxon>Micrococcales</taxon>
        <taxon>Micrococcaceae</taxon>
        <taxon>Arthrobacter</taxon>
    </lineage>
</organism>
<feature type="compositionally biased region" description="Low complexity" evidence="1">
    <location>
        <begin position="218"/>
        <end position="232"/>
    </location>
</feature>
<feature type="transmembrane region" description="Helical" evidence="2">
    <location>
        <begin position="83"/>
        <end position="103"/>
    </location>
</feature>
<keyword evidence="4" id="KW-1185">Reference proteome</keyword>
<evidence type="ECO:0000256" key="1">
    <source>
        <dbReference type="SAM" id="MobiDB-lite"/>
    </source>
</evidence>
<name>A0ABP7D334_9MICC</name>
<protein>
    <recommendedName>
        <fullName evidence="5">Excisionase</fullName>
    </recommendedName>
</protein>
<evidence type="ECO:0008006" key="5">
    <source>
        <dbReference type="Google" id="ProtNLM"/>
    </source>
</evidence>
<feature type="transmembrane region" description="Helical" evidence="2">
    <location>
        <begin position="12"/>
        <end position="36"/>
    </location>
</feature>
<comment type="caution">
    <text evidence="3">The sequence shown here is derived from an EMBL/GenBank/DDBJ whole genome shotgun (WGS) entry which is preliminary data.</text>
</comment>